<evidence type="ECO:0000313" key="1">
    <source>
        <dbReference type="EMBL" id="KAL2828522.1"/>
    </source>
</evidence>
<reference evidence="1 2" key="1">
    <citation type="submission" date="2024-07" db="EMBL/GenBank/DDBJ databases">
        <title>Section-level genome sequencing and comparative genomics of Aspergillus sections Usti and Cavernicolus.</title>
        <authorList>
            <consortium name="Lawrence Berkeley National Laboratory"/>
            <person name="Nybo J.L."/>
            <person name="Vesth T.C."/>
            <person name="Theobald S."/>
            <person name="Frisvad J.C."/>
            <person name="Larsen T.O."/>
            <person name="Kjaerboelling I."/>
            <person name="Rothschild-Mancinelli K."/>
            <person name="Lyhne E.K."/>
            <person name="Kogle M.E."/>
            <person name="Barry K."/>
            <person name="Clum A."/>
            <person name="Na H."/>
            <person name="Ledsgaard L."/>
            <person name="Lin J."/>
            <person name="Lipzen A."/>
            <person name="Kuo A."/>
            <person name="Riley R."/>
            <person name="Mondo S."/>
            <person name="LaButti K."/>
            <person name="Haridas S."/>
            <person name="Pangalinan J."/>
            <person name="Salamov A.A."/>
            <person name="Simmons B.A."/>
            <person name="Magnuson J.K."/>
            <person name="Chen J."/>
            <person name="Drula E."/>
            <person name="Henrissat B."/>
            <person name="Wiebenga A."/>
            <person name="Lubbers R.J."/>
            <person name="Gomes A.C."/>
            <person name="Makela M.R."/>
            <person name="Stajich J."/>
            <person name="Grigoriev I.V."/>
            <person name="Mortensen U.H."/>
            <person name="De vries R.P."/>
            <person name="Baker S.E."/>
            <person name="Andersen M.R."/>
        </authorList>
    </citation>
    <scope>NUCLEOTIDE SEQUENCE [LARGE SCALE GENOMIC DNA]</scope>
    <source>
        <strain evidence="1 2">CBS 600.67</strain>
    </source>
</reference>
<protein>
    <submittedName>
        <fullName evidence="1">Uncharacterized protein</fullName>
    </submittedName>
</protein>
<evidence type="ECO:0000313" key="2">
    <source>
        <dbReference type="Proteomes" id="UP001610335"/>
    </source>
</evidence>
<dbReference type="Proteomes" id="UP001610335">
    <property type="component" value="Unassembled WGS sequence"/>
</dbReference>
<name>A0ABR4INP6_9EURO</name>
<keyword evidence="2" id="KW-1185">Reference proteome</keyword>
<accession>A0ABR4INP6</accession>
<organism evidence="1 2">
    <name type="scientific">Aspergillus cavernicola</name>
    <dbReference type="NCBI Taxonomy" id="176166"/>
    <lineage>
        <taxon>Eukaryota</taxon>
        <taxon>Fungi</taxon>
        <taxon>Dikarya</taxon>
        <taxon>Ascomycota</taxon>
        <taxon>Pezizomycotina</taxon>
        <taxon>Eurotiomycetes</taxon>
        <taxon>Eurotiomycetidae</taxon>
        <taxon>Eurotiales</taxon>
        <taxon>Aspergillaceae</taxon>
        <taxon>Aspergillus</taxon>
        <taxon>Aspergillus subgen. Nidulantes</taxon>
    </lineage>
</organism>
<proteinExistence type="predicted"/>
<dbReference type="EMBL" id="JBFXLS010000020">
    <property type="protein sequence ID" value="KAL2828522.1"/>
    <property type="molecule type" value="Genomic_DNA"/>
</dbReference>
<comment type="caution">
    <text evidence="1">The sequence shown here is derived from an EMBL/GenBank/DDBJ whole genome shotgun (WGS) entry which is preliminary data.</text>
</comment>
<sequence length="106" mass="11814">MAAYCNERKRFPLFRISDLQFSTLLSQQEFDNLLLFSPHCHCQRVLGSTSPNSRSALAISIFPFWAAHNNAFSPSRCTLKSIAYAIRAGQLLALGLPSHTPASIHH</sequence>
<gene>
    <name evidence="1" type="ORF">BDW59DRAFT_143232</name>
</gene>